<evidence type="ECO:0000313" key="3">
    <source>
        <dbReference type="EMBL" id="EKX72694.1"/>
    </source>
</evidence>
<dbReference type="VEuPathDB" id="PiroplasmaDB:BEWA_012530"/>
<protein>
    <submittedName>
        <fullName evidence="3">Signal peptide containing protein</fullName>
    </submittedName>
</protein>
<dbReference type="AlphaFoldDB" id="L1LBP5"/>
<dbReference type="Pfam" id="PF04385">
    <property type="entry name" value="FAINT"/>
    <property type="match status" value="1"/>
</dbReference>
<feature type="region of interest" description="Disordered" evidence="1">
    <location>
        <begin position="26"/>
        <end position="52"/>
    </location>
</feature>
<dbReference type="EMBL" id="ACOU01000004">
    <property type="protein sequence ID" value="EKX72694.1"/>
    <property type="molecule type" value="Genomic_DNA"/>
</dbReference>
<sequence>MKILVVLWTVSLVRLCSAGCWGKSKTKDDDNGPYGGSKENLRSAPSKPVVPQLTGQPTITTPITLDLAKPDETKVNVYKEEEDGVKFEDYSPKNAFHISSVMDGGVTLWKAEGANEKSTFVQSHTKGSTLITIGIKNGNNYTGKYFEKNADGWKELKRDEFDKKLNEMSKSGSSPNPSTTPS</sequence>
<comment type="caution">
    <text evidence="3">The sequence shown here is derived from an EMBL/GenBank/DDBJ whole genome shotgun (WGS) entry which is preliminary data.</text>
</comment>
<keyword evidence="4" id="KW-1185">Reference proteome</keyword>
<accession>L1LBP5</accession>
<dbReference type="OrthoDB" id="363084at2759"/>
<dbReference type="InterPro" id="IPR007480">
    <property type="entry name" value="DUF529"/>
</dbReference>
<proteinExistence type="predicted"/>
<name>L1LBP5_THEEQ</name>
<gene>
    <name evidence="3" type="ORF">BEWA_012530</name>
</gene>
<dbReference type="Proteomes" id="UP000031512">
    <property type="component" value="Unassembled WGS sequence"/>
</dbReference>
<reference evidence="3 4" key="1">
    <citation type="journal article" date="2012" name="BMC Genomics">
        <title>Comparative genomic analysis and phylogenetic position of Theileria equi.</title>
        <authorList>
            <person name="Kappmeyer L.S."/>
            <person name="Thiagarajan M."/>
            <person name="Herndon D.R."/>
            <person name="Ramsay J.D."/>
            <person name="Caler E."/>
            <person name="Djikeng A."/>
            <person name="Gillespie J.J."/>
            <person name="Lau A.O."/>
            <person name="Roalson E.H."/>
            <person name="Silva J.C."/>
            <person name="Silva M.G."/>
            <person name="Suarez C.E."/>
            <person name="Ueti M.W."/>
            <person name="Nene V.M."/>
            <person name="Mealey R.H."/>
            <person name="Knowles D.P."/>
            <person name="Brayton K.A."/>
        </authorList>
    </citation>
    <scope>NUCLEOTIDE SEQUENCE [LARGE SCALE GENOMIC DNA]</scope>
    <source>
        <strain evidence="3 4">WA</strain>
    </source>
</reference>
<dbReference type="KEGG" id="beq:BEWA_012530"/>
<feature type="chain" id="PRO_5003952418" evidence="2">
    <location>
        <begin position="19"/>
        <end position="182"/>
    </location>
</feature>
<evidence type="ECO:0000313" key="4">
    <source>
        <dbReference type="Proteomes" id="UP000031512"/>
    </source>
</evidence>
<dbReference type="RefSeq" id="XP_004832146.1">
    <property type="nucleotide sequence ID" value="XM_004832089.1"/>
</dbReference>
<keyword evidence="2" id="KW-0732">Signal</keyword>
<evidence type="ECO:0000256" key="1">
    <source>
        <dbReference type="SAM" id="MobiDB-lite"/>
    </source>
</evidence>
<evidence type="ECO:0000256" key="2">
    <source>
        <dbReference type="SAM" id="SignalP"/>
    </source>
</evidence>
<organism evidence="3 4">
    <name type="scientific">Theileria equi strain WA</name>
    <dbReference type="NCBI Taxonomy" id="1537102"/>
    <lineage>
        <taxon>Eukaryota</taxon>
        <taxon>Sar</taxon>
        <taxon>Alveolata</taxon>
        <taxon>Apicomplexa</taxon>
        <taxon>Aconoidasida</taxon>
        <taxon>Piroplasmida</taxon>
        <taxon>Theileriidae</taxon>
        <taxon>Theileria</taxon>
    </lineage>
</organism>
<dbReference type="GeneID" id="15804329"/>
<feature type="signal peptide" evidence="2">
    <location>
        <begin position="1"/>
        <end position="18"/>
    </location>
</feature>